<dbReference type="CDD" id="cd01392">
    <property type="entry name" value="HTH_LacI"/>
    <property type="match status" value="1"/>
</dbReference>
<keyword evidence="2" id="KW-0238">DNA-binding</keyword>
<evidence type="ECO:0000256" key="1">
    <source>
        <dbReference type="ARBA" id="ARBA00023015"/>
    </source>
</evidence>
<dbReference type="PROSITE" id="PS50932">
    <property type="entry name" value="HTH_LACI_2"/>
    <property type="match status" value="1"/>
</dbReference>
<keyword evidence="1" id="KW-0805">Transcription regulation</keyword>
<feature type="domain" description="HTH cro/C1-type" evidence="5">
    <location>
        <begin position="8"/>
        <end position="34"/>
    </location>
</feature>
<dbReference type="InterPro" id="IPR001387">
    <property type="entry name" value="Cro/C1-type_HTH"/>
</dbReference>
<accession>U4KP29</accession>
<dbReference type="HOGENOM" id="CLU_037628_6_0_14"/>
<dbReference type="InterPro" id="IPR010982">
    <property type="entry name" value="Lambda_DNA-bd_dom_sf"/>
</dbReference>
<evidence type="ECO:0000313" key="7">
    <source>
        <dbReference type="Proteomes" id="UP000032740"/>
    </source>
</evidence>
<evidence type="ECO:0000313" key="6">
    <source>
        <dbReference type="EMBL" id="CCV63955.1"/>
    </source>
</evidence>
<dbReference type="PROSITE" id="PS50943">
    <property type="entry name" value="HTH_CROC1"/>
    <property type="match status" value="1"/>
</dbReference>
<dbReference type="Gene3D" id="1.10.260.40">
    <property type="entry name" value="lambda repressor-like DNA-binding domains"/>
    <property type="match status" value="1"/>
</dbReference>
<dbReference type="EMBL" id="FO681347">
    <property type="protein sequence ID" value="CCV63955.1"/>
    <property type="molecule type" value="Genomic_DNA"/>
</dbReference>
<organism evidence="6 7">
    <name type="scientific">Alteracholeplasma palmae (strain ATCC 49389 / J233)</name>
    <name type="common">Acholeplasma palmae</name>
    <dbReference type="NCBI Taxonomy" id="1318466"/>
    <lineage>
        <taxon>Bacteria</taxon>
        <taxon>Bacillati</taxon>
        <taxon>Mycoplasmatota</taxon>
        <taxon>Mollicutes</taxon>
        <taxon>Acholeplasmatales</taxon>
        <taxon>Acholeplasmataceae</taxon>
        <taxon>Acholeplasma</taxon>
    </lineage>
</organism>
<dbReference type="AlphaFoldDB" id="U4KP29"/>
<dbReference type="OrthoDB" id="9775433at2"/>
<sequence length="356" mass="40227">MKTKTKDNITIDDVARLAGVSKTTISRYLNGKYEFMSKDTKNKIEEIIKEYDYMPSNVARSLKTKSTKLIAFVVSDIENAFAAPTIKSMNRALLNTKYHMIVASSNESQEQEKKLIESLIEQRVDAILLNPVSYDAPYIEEFNKKVPIILIDRGIKNLNLDIVASDSSESMRQAVEHVKLAGFSEIYVFTEPYRNVQPRFRRVETFKTTLNKYGYLTSQIEDLVVTIDPKKTDRLEQELLRVISTTKVGTPAIICTNGRTLLAVALAIKNLGIRVPYELGIMGYDDFGANTAHGWTLLNRPSISSISPNWDALGTKAIEVVQERLEKPSSLKKEVTTEVTMIIRDSTKLITTYRVD</sequence>
<protein>
    <submittedName>
        <fullName evidence="6">Transcriptional regulator, LacI family</fullName>
    </submittedName>
</protein>
<evidence type="ECO:0000259" key="4">
    <source>
        <dbReference type="PROSITE" id="PS50932"/>
    </source>
</evidence>
<keyword evidence="3" id="KW-0804">Transcription</keyword>
<dbReference type="GO" id="GO:0003700">
    <property type="term" value="F:DNA-binding transcription factor activity"/>
    <property type="evidence" value="ECO:0007669"/>
    <property type="project" value="TreeGrafter"/>
</dbReference>
<dbReference type="SUPFAM" id="SSF47413">
    <property type="entry name" value="lambda repressor-like DNA-binding domains"/>
    <property type="match status" value="1"/>
</dbReference>
<dbReference type="PRINTS" id="PR00036">
    <property type="entry name" value="HTHLACI"/>
</dbReference>
<evidence type="ECO:0000256" key="2">
    <source>
        <dbReference type="ARBA" id="ARBA00023125"/>
    </source>
</evidence>
<dbReference type="SUPFAM" id="SSF53822">
    <property type="entry name" value="Periplasmic binding protein-like I"/>
    <property type="match status" value="1"/>
</dbReference>
<evidence type="ECO:0000256" key="3">
    <source>
        <dbReference type="ARBA" id="ARBA00023163"/>
    </source>
</evidence>
<reference evidence="6 7" key="1">
    <citation type="journal article" date="2013" name="J. Mol. Microbiol. Biotechnol.">
        <title>Analysis of the Complete Genomes of Acholeplasma brassicae , A. palmae and A. laidlawii and Their Comparison to the Obligate Parasites from ' Candidatus Phytoplasma'.</title>
        <authorList>
            <person name="Kube M."/>
            <person name="Siewert C."/>
            <person name="Migdoll A.M."/>
            <person name="Duduk B."/>
            <person name="Holz S."/>
            <person name="Rabus R."/>
            <person name="Seemuller E."/>
            <person name="Mitrovic J."/>
            <person name="Muller I."/>
            <person name="Buttner C."/>
            <person name="Reinhardt R."/>
        </authorList>
    </citation>
    <scope>NUCLEOTIDE SEQUENCE [LARGE SCALE GENOMIC DNA]</scope>
    <source>
        <strain evidence="6 7">J233</strain>
    </source>
</reference>
<dbReference type="Pfam" id="PF00356">
    <property type="entry name" value="LacI"/>
    <property type="match status" value="1"/>
</dbReference>
<dbReference type="Proteomes" id="UP000032740">
    <property type="component" value="Chromosome"/>
</dbReference>
<keyword evidence="7" id="KW-1185">Reference proteome</keyword>
<feature type="domain" description="HTH lacI-type" evidence="4">
    <location>
        <begin position="9"/>
        <end position="64"/>
    </location>
</feature>
<evidence type="ECO:0000259" key="5">
    <source>
        <dbReference type="PROSITE" id="PS50943"/>
    </source>
</evidence>
<dbReference type="SMART" id="SM00354">
    <property type="entry name" value="HTH_LACI"/>
    <property type="match status" value="1"/>
</dbReference>
<dbReference type="PANTHER" id="PTHR30146:SF109">
    <property type="entry name" value="HTH-TYPE TRANSCRIPTIONAL REGULATOR GALS"/>
    <property type="match status" value="1"/>
</dbReference>
<dbReference type="PANTHER" id="PTHR30146">
    <property type="entry name" value="LACI-RELATED TRANSCRIPTIONAL REPRESSOR"/>
    <property type="match status" value="1"/>
</dbReference>
<dbReference type="InterPro" id="IPR046335">
    <property type="entry name" value="LacI/GalR-like_sensor"/>
</dbReference>
<dbReference type="InterPro" id="IPR028082">
    <property type="entry name" value="Peripla_BP_I"/>
</dbReference>
<dbReference type="Pfam" id="PF13377">
    <property type="entry name" value="Peripla_BP_3"/>
    <property type="match status" value="1"/>
</dbReference>
<dbReference type="RefSeq" id="WP_026656727.1">
    <property type="nucleotide sequence ID" value="NC_022538.1"/>
</dbReference>
<gene>
    <name evidence="6" type="ORF">BN85403780</name>
</gene>
<proteinExistence type="predicted"/>
<dbReference type="CDD" id="cd06283">
    <property type="entry name" value="PBP1_RegR_EndR_KdgR-like"/>
    <property type="match status" value="1"/>
</dbReference>
<dbReference type="Gene3D" id="3.40.50.2300">
    <property type="match status" value="2"/>
</dbReference>
<dbReference type="InterPro" id="IPR000843">
    <property type="entry name" value="HTH_LacI"/>
</dbReference>
<dbReference type="KEGG" id="apal:BN85403780"/>
<dbReference type="PROSITE" id="PS00356">
    <property type="entry name" value="HTH_LACI_1"/>
    <property type="match status" value="1"/>
</dbReference>
<name>U4KP29_ALTPJ</name>
<dbReference type="GO" id="GO:0000976">
    <property type="term" value="F:transcription cis-regulatory region binding"/>
    <property type="evidence" value="ECO:0007669"/>
    <property type="project" value="TreeGrafter"/>
</dbReference>
<dbReference type="STRING" id="1318466.BN85403780"/>